<dbReference type="EMBL" id="JADBGQ010000010">
    <property type="protein sequence ID" value="KAG5375275.1"/>
    <property type="molecule type" value="Genomic_DNA"/>
</dbReference>
<dbReference type="EMBL" id="JADBGQ010000010">
    <property type="protein sequence ID" value="KAG5375263.1"/>
    <property type="molecule type" value="Genomic_DNA"/>
</dbReference>
<evidence type="ECO:0000313" key="3">
    <source>
        <dbReference type="Proteomes" id="UP000823674"/>
    </source>
</evidence>
<evidence type="ECO:0000313" key="1">
    <source>
        <dbReference type="EMBL" id="KAG5375263.1"/>
    </source>
</evidence>
<gene>
    <name evidence="1" type="primary">A10g501640.1_BraROA</name>
    <name evidence="2" type="synonym">A10p013680.1_BraROA</name>
    <name evidence="1" type="ORF">IGI04_039859</name>
    <name evidence="2" type="ORF">IGI04_039871</name>
</gene>
<protein>
    <submittedName>
        <fullName evidence="1">Uncharacterized protein</fullName>
    </submittedName>
</protein>
<proteinExistence type="predicted"/>
<dbReference type="Proteomes" id="UP000823674">
    <property type="component" value="Chromosome A10"/>
</dbReference>
<sequence length="139" mass="16183">MARTNADDDLKSKSLQAEFGEKRSFGRGFCITDINEENKSHPCPTEWLFRVDIVNKWKESNGGLEVFWFNGKLAQQSSEKVLKDAMKPSQNSSAYVYESWRRTESNRFFTRLLNDQVTFYTPGRDKSDNRKTKACYMSL</sequence>
<organism evidence="1 3">
    <name type="scientific">Brassica rapa subsp. trilocularis</name>
    <dbReference type="NCBI Taxonomy" id="1813537"/>
    <lineage>
        <taxon>Eukaryota</taxon>
        <taxon>Viridiplantae</taxon>
        <taxon>Streptophyta</taxon>
        <taxon>Embryophyta</taxon>
        <taxon>Tracheophyta</taxon>
        <taxon>Spermatophyta</taxon>
        <taxon>Magnoliopsida</taxon>
        <taxon>eudicotyledons</taxon>
        <taxon>Gunneridae</taxon>
        <taxon>Pentapetalae</taxon>
        <taxon>rosids</taxon>
        <taxon>malvids</taxon>
        <taxon>Brassicales</taxon>
        <taxon>Brassicaceae</taxon>
        <taxon>Brassiceae</taxon>
        <taxon>Brassica</taxon>
    </lineage>
</organism>
<accession>A0ABQ7KL42</accession>
<comment type="caution">
    <text evidence="1">The sequence shown here is derived from an EMBL/GenBank/DDBJ whole genome shotgun (WGS) entry which is preliminary data.</text>
</comment>
<reference evidence="1 3" key="1">
    <citation type="submission" date="2021-03" db="EMBL/GenBank/DDBJ databases">
        <authorList>
            <person name="King G.J."/>
            <person name="Bancroft I."/>
            <person name="Baten A."/>
            <person name="Bloomfield J."/>
            <person name="Borpatragohain P."/>
            <person name="He Z."/>
            <person name="Irish N."/>
            <person name="Irwin J."/>
            <person name="Liu K."/>
            <person name="Mauleon R.P."/>
            <person name="Moore J."/>
            <person name="Morris R."/>
            <person name="Ostergaard L."/>
            <person name="Wang B."/>
            <person name="Wells R."/>
        </authorList>
    </citation>
    <scope>NUCLEOTIDE SEQUENCE [LARGE SCALE GENOMIC DNA]</scope>
    <source>
        <strain evidence="1">R-o-18</strain>
        <tissue evidence="1">Leaf</tissue>
    </source>
</reference>
<evidence type="ECO:0000313" key="2">
    <source>
        <dbReference type="EMBL" id="KAG5375275.1"/>
    </source>
</evidence>
<name>A0ABQ7KL42_BRACM</name>
<keyword evidence="3" id="KW-1185">Reference proteome</keyword>